<feature type="domain" description="WH2" evidence="4">
    <location>
        <begin position="350"/>
        <end position="367"/>
    </location>
</feature>
<evidence type="ECO:0000313" key="6">
    <source>
        <dbReference type="Proteomes" id="UP000030762"/>
    </source>
</evidence>
<name>T0PY70_SAPDV</name>
<protein>
    <recommendedName>
        <fullName evidence="7">PX domain-containing protein</fullName>
    </recommendedName>
</protein>
<evidence type="ECO:0000256" key="1">
    <source>
        <dbReference type="SAM" id="MobiDB-lite"/>
    </source>
</evidence>
<dbReference type="PROSITE" id="PS50195">
    <property type="entry name" value="PX"/>
    <property type="match status" value="1"/>
</dbReference>
<dbReference type="SUPFAM" id="SSF50729">
    <property type="entry name" value="PH domain-like"/>
    <property type="match status" value="1"/>
</dbReference>
<gene>
    <name evidence="5" type="ORF">SDRG_15003</name>
</gene>
<dbReference type="Proteomes" id="UP000030762">
    <property type="component" value="Unassembled WGS sequence"/>
</dbReference>
<dbReference type="PROSITE" id="PS50003">
    <property type="entry name" value="PH_DOMAIN"/>
    <property type="match status" value="1"/>
</dbReference>
<dbReference type="GO" id="GO:0035091">
    <property type="term" value="F:phosphatidylinositol binding"/>
    <property type="evidence" value="ECO:0007669"/>
    <property type="project" value="InterPro"/>
</dbReference>
<dbReference type="AlphaFoldDB" id="T0PY70"/>
<dbReference type="InterPro" id="IPR003124">
    <property type="entry name" value="WH2_dom"/>
</dbReference>
<reference evidence="5 6" key="1">
    <citation type="submission" date="2012-04" db="EMBL/GenBank/DDBJ databases">
        <title>The Genome Sequence of Saprolegnia declina VS20.</title>
        <authorList>
            <consortium name="The Broad Institute Genome Sequencing Platform"/>
            <person name="Russ C."/>
            <person name="Nusbaum C."/>
            <person name="Tyler B."/>
            <person name="van West P."/>
            <person name="Dieguez-Uribeondo J."/>
            <person name="de Bruijn I."/>
            <person name="Tripathy S."/>
            <person name="Jiang R."/>
            <person name="Young S.K."/>
            <person name="Zeng Q."/>
            <person name="Gargeya S."/>
            <person name="Fitzgerald M."/>
            <person name="Haas B."/>
            <person name="Abouelleil A."/>
            <person name="Alvarado L."/>
            <person name="Arachchi H.M."/>
            <person name="Berlin A."/>
            <person name="Chapman S.B."/>
            <person name="Goldberg J."/>
            <person name="Griggs A."/>
            <person name="Gujja S."/>
            <person name="Hansen M."/>
            <person name="Howarth C."/>
            <person name="Imamovic A."/>
            <person name="Larimer J."/>
            <person name="McCowen C."/>
            <person name="Montmayeur A."/>
            <person name="Murphy C."/>
            <person name="Neiman D."/>
            <person name="Pearson M."/>
            <person name="Priest M."/>
            <person name="Roberts A."/>
            <person name="Saif S."/>
            <person name="Shea T."/>
            <person name="Sisk P."/>
            <person name="Sykes S."/>
            <person name="Wortman J."/>
            <person name="Nusbaum C."/>
            <person name="Birren B."/>
        </authorList>
    </citation>
    <scope>NUCLEOTIDE SEQUENCE [LARGE SCALE GENOMIC DNA]</scope>
    <source>
        <strain evidence="5 6">VS20</strain>
    </source>
</reference>
<feature type="compositionally biased region" description="Low complexity" evidence="1">
    <location>
        <begin position="283"/>
        <end position="293"/>
    </location>
</feature>
<sequence length="368" mass="40275">MEGQVHVASTASTDRAWHTRYIKLDDISAQLFCYRDRTIAETKWALPLHGADVSTPLPGAPTHGIDTDAMPYCILLHLSNGDVVCLGFADDGAKKAWSAKLLQVASHGPRQHATFAKQETDDFSFAARVADVRVDAGYAEYKVQCACRFFNVAYARHLSIEWVVWHRFAHFASLDSVLRTALPMSGIPFPQQKRDALRTLLGHALDDAFLAQRRTALDTYLCKVVEIRDAVAFLTPTGNAALKGFFEFDAHCSHEDVVLTKKEARTRTPSQEKTKSPTKPKAKATPAPSTPKTDAVSAVTKPMTTKKKPKDKKKAEGPRAPEVIEPPPPPPPTCSKSQPAAPPVVSAPPARANLLAQIQQGTNLRRVT</sequence>
<feature type="compositionally biased region" description="Basic and acidic residues" evidence="1">
    <location>
        <begin position="260"/>
        <end position="275"/>
    </location>
</feature>
<dbReference type="InterPro" id="IPR001683">
    <property type="entry name" value="PX_dom"/>
</dbReference>
<proteinExistence type="predicted"/>
<dbReference type="GeneID" id="19955730"/>
<dbReference type="OrthoDB" id="428895at2759"/>
<dbReference type="SMART" id="SM00312">
    <property type="entry name" value="PX"/>
    <property type="match status" value="1"/>
</dbReference>
<dbReference type="GO" id="GO:0003779">
    <property type="term" value="F:actin binding"/>
    <property type="evidence" value="ECO:0007669"/>
    <property type="project" value="InterPro"/>
</dbReference>
<dbReference type="Pfam" id="PF00787">
    <property type="entry name" value="PX"/>
    <property type="match status" value="1"/>
</dbReference>
<dbReference type="OMA" id="HCSHEDV"/>
<dbReference type="PROSITE" id="PS51082">
    <property type="entry name" value="WH2"/>
    <property type="match status" value="1"/>
</dbReference>
<organism evidence="5 6">
    <name type="scientific">Saprolegnia diclina (strain VS20)</name>
    <dbReference type="NCBI Taxonomy" id="1156394"/>
    <lineage>
        <taxon>Eukaryota</taxon>
        <taxon>Sar</taxon>
        <taxon>Stramenopiles</taxon>
        <taxon>Oomycota</taxon>
        <taxon>Saprolegniomycetes</taxon>
        <taxon>Saprolegniales</taxon>
        <taxon>Saprolegniaceae</taxon>
        <taxon>Saprolegnia</taxon>
    </lineage>
</organism>
<dbReference type="InterPro" id="IPR036871">
    <property type="entry name" value="PX_dom_sf"/>
</dbReference>
<feature type="compositionally biased region" description="Pro residues" evidence="1">
    <location>
        <begin position="324"/>
        <end position="333"/>
    </location>
</feature>
<dbReference type="SUPFAM" id="SSF64268">
    <property type="entry name" value="PX domain"/>
    <property type="match status" value="1"/>
</dbReference>
<dbReference type="InterPro" id="IPR001849">
    <property type="entry name" value="PH_domain"/>
</dbReference>
<feature type="region of interest" description="Disordered" evidence="1">
    <location>
        <begin position="260"/>
        <end position="348"/>
    </location>
</feature>
<evidence type="ECO:0000313" key="5">
    <source>
        <dbReference type="EMBL" id="EQC27201.1"/>
    </source>
</evidence>
<evidence type="ECO:0000259" key="2">
    <source>
        <dbReference type="PROSITE" id="PS50003"/>
    </source>
</evidence>
<dbReference type="InParanoid" id="T0PY70"/>
<dbReference type="CDD" id="cd06093">
    <property type="entry name" value="PX_domain"/>
    <property type="match status" value="1"/>
</dbReference>
<evidence type="ECO:0000259" key="4">
    <source>
        <dbReference type="PROSITE" id="PS51082"/>
    </source>
</evidence>
<keyword evidence="6" id="KW-1185">Reference proteome</keyword>
<accession>T0PY70</accession>
<evidence type="ECO:0000259" key="3">
    <source>
        <dbReference type="PROSITE" id="PS50195"/>
    </source>
</evidence>
<dbReference type="RefSeq" id="XP_008619388.1">
    <property type="nucleotide sequence ID" value="XM_008621166.1"/>
</dbReference>
<dbReference type="Gene3D" id="3.30.1520.10">
    <property type="entry name" value="Phox-like domain"/>
    <property type="match status" value="1"/>
</dbReference>
<dbReference type="EMBL" id="JH767213">
    <property type="protein sequence ID" value="EQC27201.1"/>
    <property type="molecule type" value="Genomic_DNA"/>
</dbReference>
<dbReference type="VEuPathDB" id="FungiDB:SDRG_15003"/>
<evidence type="ECO:0008006" key="7">
    <source>
        <dbReference type="Google" id="ProtNLM"/>
    </source>
</evidence>
<feature type="domain" description="PH" evidence="2">
    <location>
        <begin position="1"/>
        <end position="106"/>
    </location>
</feature>
<dbReference type="eggNOG" id="ENOG502SQC0">
    <property type="taxonomic scope" value="Eukaryota"/>
</dbReference>
<feature type="domain" description="PX" evidence="3">
    <location>
        <begin position="119"/>
        <end position="253"/>
    </location>
</feature>